<dbReference type="Gene3D" id="3.50.50.60">
    <property type="entry name" value="FAD/NAD(P)-binding domain"/>
    <property type="match status" value="1"/>
</dbReference>
<dbReference type="SUPFAM" id="SSF51905">
    <property type="entry name" value="FAD/NAD(P)-binding domain"/>
    <property type="match status" value="2"/>
</dbReference>
<evidence type="ECO:0000313" key="4">
    <source>
        <dbReference type="Proteomes" id="UP000030826"/>
    </source>
</evidence>
<keyword evidence="1" id="KW-1133">Transmembrane helix</keyword>
<feature type="domain" description="FAD-dependent urate hydroxylase HpyO/Asp monooxygenase CreE-like FAD/NAD(P)-binding" evidence="2">
    <location>
        <begin position="9"/>
        <end position="162"/>
    </location>
</feature>
<dbReference type="PANTHER" id="PTHR40254">
    <property type="entry name" value="BLR0577 PROTEIN"/>
    <property type="match status" value="1"/>
</dbReference>
<feature type="transmembrane region" description="Helical" evidence="1">
    <location>
        <begin position="7"/>
        <end position="24"/>
    </location>
</feature>
<organism evidence="3 4">
    <name type="scientific">Aureimonas altamirensis</name>
    <dbReference type="NCBI Taxonomy" id="370622"/>
    <lineage>
        <taxon>Bacteria</taxon>
        <taxon>Pseudomonadati</taxon>
        <taxon>Pseudomonadota</taxon>
        <taxon>Alphaproteobacteria</taxon>
        <taxon>Hyphomicrobiales</taxon>
        <taxon>Aurantimonadaceae</taxon>
        <taxon>Aureimonas</taxon>
    </lineage>
</organism>
<dbReference type="AlphaFoldDB" id="A0A0B1Q6U2"/>
<dbReference type="EMBL" id="JRFJ01000001">
    <property type="protein sequence ID" value="KHJ56104.1"/>
    <property type="molecule type" value="Genomic_DNA"/>
</dbReference>
<dbReference type="Pfam" id="PF13454">
    <property type="entry name" value="NAD_binding_9"/>
    <property type="match status" value="1"/>
</dbReference>
<dbReference type="Proteomes" id="UP000030826">
    <property type="component" value="Unassembled WGS sequence"/>
</dbReference>
<proteinExistence type="predicted"/>
<dbReference type="PANTHER" id="PTHR40254:SF1">
    <property type="entry name" value="BLR0577 PROTEIN"/>
    <property type="match status" value="1"/>
</dbReference>
<comment type="caution">
    <text evidence="3">The sequence shown here is derived from an EMBL/GenBank/DDBJ whole genome shotgun (WGS) entry which is preliminary data.</text>
</comment>
<dbReference type="RefSeq" id="WP_039189480.1">
    <property type="nucleotide sequence ID" value="NZ_JRFJ01000001.1"/>
</dbReference>
<accession>A0A0B1Q6U2</accession>
<dbReference type="InterPro" id="IPR038732">
    <property type="entry name" value="HpyO/CreE_NAD-binding"/>
</dbReference>
<dbReference type="STRING" id="370622.LA66_05760"/>
<evidence type="ECO:0000313" key="3">
    <source>
        <dbReference type="EMBL" id="KHJ56104.1"/>
    </source>
</evidence>
<protein>
    <recommendedName>
        <fullName evidence="2">FAD-dependent urate hydroxylase HpyO/Asp monooxygenase CreE-like FAD/NAD(P)-binding domain-containing protein</fullName>
    </recommendedName>
</protein>
<keyword evidence="1" id="KW-0472">Membrane</keyword>
<reference evidence="3 4" key="1">
    <citation type="submission" date="2014-09" db="EMBL/GenBank/DDBJ databases">
        <title>Isolation and characterization of Aurantimonas altamirensis ON-56566 from clinical sample following a dog bite.</title>
        <authorList>
            <person name="Eshaghi A."/>
            <person name="Li A."/>
            <person name="Shahinas D."/>
            <person name="Bahn P."/>
            <person name="Kus J.V."/>
            <person name="Patel S.N."/>
        </authorList>
    </citation>
    <scope>NUCLEOTIDE SEQUENCE [LARGE SCALE GENOMIC DNA]</scope>
    <source>
        <strain evidence="3 4">ON-56566</strain>
    </source>
</reference>
<dbReference type="PRINTS" id="PR00411">
    <property type="entry name" value="PNDRDTASEI"/>
</dbReference>
<evidence type="ECO:0000259" key="2">
    <source>
        <dbReference type="Pfam" id="PF13454"/>
    </source>
</evidence>
<sequence length="476" mass="50873">MGARHRGVIIVGGGFSGAAIAYHLCRMSHLAGLPIRIVEPRARLGCGLAYSATDPAHRINVPAARMSLLPDEPGHFQAWLDAGAACRDDPAAFWPATGALFPQRGLFGRYVAEQLAPFVAEGRVRHLRQWALQACRDCDGWEVTLSDGSSAKGELLILAATHPRPGTPAQLATIAGSPSYVADPYAVGALDAIGSEARILIVGSGLTAADMVATLDGRGHRGEILCLSRNGLRSRGHCVQTGAWTTDFHDAAAQGARPLVVAIRQEISRAAQAGAPWQWVMDHVRDSGPELWTALAPAERIRLVRRLRSYWDVHRFRVAPQIEAVLDRRERAGTFRHVAARLVAGTDRDGRLEVRYRQRGEGRVRTGRFDAVINTTGPSHGDILSGEGLPARMAAAGLLRRDPTGLGIETDRAGRAIAADGRGQPDLLIGGPLARGTFGELMGLPEVSRYAKAVADSAADRLSPLPNSLLRSVPGV</sequence>
<dbReference type="InterPro" id="IPR036188">
    <property type="entry name" value="FAD/NAD-bd_sf"/>
</dbReference>
<name>A0A0B1Q6U2_9HYPH</name>
<dbReference type="InterPro" id="IPR052189">
    <property type="entry name" value="L-asp_N-monooxygenase_NS-form"/>
</dbReference>
<evidence type="ECO:0000256" key="1">
    <source>
        <dbReference type="SAM" id="Phobius"/>
    </source>
</evidence>
<gene>
    <name evidence="3" type="ORF">LA66_05760</name>
</gene>
<keyword evidence="1" id="KW-0812">Transmembrane</keyword>